<feature type="region of interest" description="Disordered" evidence="1">
    <location>
        <begin position="29"/>
        <end position="95"/>
    </location>
</feature>
<reference evidence="3" key="1">
    <citation type="submission" date="2017-04" db="EMBL/GenBank/DDBJ databases">
        <title>Plasmodium gonderi genome.</title>
        <authorList>
            <person name="Arisue N."/>
            <person name="Honma H."/>
            <person name="Kawai S."/>
            <person name="Tougan T."/>
            <person name="Tanabe K."/>
            <person name="Horii T."/>
        </authorList>
    </citation>
    <scope>NUCLEOTIDE SEQUENCE [LARGE SCALE GENOMIC DNA]</scope>
    <source>
        <strain evidence="3">ATCC 30045</strain>
    </source>
</reference>
<organism evidence="2 3">
    <name type="scientific">Plasmodium gonderi</name>
    <dbReference type="NCBI Taxonomy" id="77519"/>
    <lineage>
        <taxon>Eukaryota</taxon>
        <taxon>Sar</taxon>
        <taxon>Alveolata</taxon>
        <taxon>Apicomplexa</taxon>
        <taxon>Aconoidasida</taxon>
        <taxon>Haemosporida</taxon>
        <taxon>Plasmodiidae</taxon>
        <taxon>Plasmodium</taxon>
        <taxon>Plasmodium (Plasmodium)</taxon>
    </lineage>
</organism>
<evidence type="ECO:0000256" key="1">
    <source>
        <dbReference type="SAM" id="MobiDB-lite"/>
    </source>
</evidence>
<dbReference type="OrthoDB" id="375059at2759"/>
<dbReference type="RefSeq" id="XP_028542991.1">
    <property type="nucleotide sequence ID" value="XM_028687190.1"/>
</dbReference>
<dbReference type="Proteomes" id="UP000195521">
    <property type="component" value="Unassembled WGS sequence"/>
</dbReference>
<keyword evidence="3" id="KW-1185">Reference proteome</keyword>
<evidence type="ECO:0000313" key="3">
    <source>
        <dbReference type="Proteomes" id="UP000195521"/>
    </source>
</evidence>
<accession>A0A1Y1JHZ4</accession>
<feature type="compositionally biased region" description="Acidic residues" evidence="1">
    <location>
        <begin position="62"/>
        <end position="76"/>
    </location>
</feature>
<sequence length="223" mass="25809">MEENFFLQNFENINEASIPSPIINHSSECRKFNSLRKKSRQGGTSPGALPKTGQGNRKEEKEEKEENEVEKEENEEKEEKEGKKDDDIEVDDEYPDEGKDNYLCINANAFNGKCYHKKIPILDDIHLRFTLGESLTYLLNAYLQRGLIKRVLYNKILHTFQIAIISILLQLKESRGNKWTIKGKLINFKKENNVQLLYVENAVLSFSKIVLHVPLLKIKSIDL</sequence>
<protein>
    <submittedName>
        <fullName evidence="2">Uncharacterized protein</fullName>
    </submittedName>
</protein>
<name>A0A1Y1JHZ4_PLAGO</name>
<evidence type="ECO:0000313" key="2">
    <source>
        <dbReference type="EMBL" id="GAW80402.1"/>
    </source>
</evidence>
<dbReference type="GeneID" id="39747115"/>
<dbReference type="EMBL" id="BDQF01000008">
    <property type="protein sequence ID" value="GAW80402.1"/>
    <property type="molecule type" value="Genomic_DNA"/>
</dbReference>
<dbReference type="AlphaFoldDB" id="A0A1Y1JHZ4"/>
<dbReference type="OMA" id="FNGKCYH"/>
<feature type="compositionally biased region" description="Basic and acidic residues" evidence="1">
    <location>
        <begin position="77"/>
        <end position="86"/>
    </location>
</feature>
<gene>
    <name evidence="2" type="ORF">PGO_073170</name>
</gene>
<proteinExistence type="predicted"/>
<comment type="caution">
    <text evidence="2">The sequence shown here is derived from an EMBL/GenBank/DDBJ whole genome shotgun (WGS) entry which is preliminary data.</text>
</comment>